<keyword evidence="7" id="KW-0255">Endonuclease</keyword>
<keyword evidence="4 7" id="KW-0378">Hydrolase</keyword>
<dbReference type="HAMAP" id="MF_00152">
    <property type="entry name" value="Nfo"/>
    <property type="match status" value="1"/>
</dbReference>
<feature type="binding site" evidence="7">
    <location>
        <position position="233"/>
    </location>
    <ligand>
        <name>Zn(2+)</name>
        <dbReference type="ChEBI" id="CHEBI:29105"/>
        <label>3</label>
    </ligand>
</feature>
<evidence type="ECO:0000256" key="6">
    <source>
        <dbReference type="ARBA" id="ARBA00023204"/>
    </source>
</evidence>
<dbReference type="PROSITE" id="PS51432">
    <property type="entry name" value="AP_NUCLEASE_F2_4"/>
    <property type="match status" value="1"/>
</dbReference>
<evidence type="ECO:0000256" key="4">
    <source>
        <dbReference type="ARBA" id="ARBA00022801"/>
    </source>
</evidence>
<name>A0ABU4VGP6_9ACTN</name>
<keyword evidence="5 7" id="KW-0862">Zinc</keyword>
<dbReference type="PANTHER" id="PTHR21445">
    <property type="entry name" value="ENDONUCLEASE IV ENDODEOXYRIBONUCLEASE IV"/>
    <property type="match status" value="1"/>
</dbReference>
<comment type="cofactor">
    <cofactor evidence="7">
        <name>Zn(2+)</name>
        <dbReference type="ChEBI" id="CHEBI:29105"/>
    </cofactor>
    <text evidence="7">Binds 3 Zn(2+) ions.</text>
</comment>
<sequence>MSAERTDVPLLGLHVSPAGGLPKAVERGVERGCEAIQIFSQSPRRWAPTNHTDEAIAAFREALDASPIQSVVIHALYLANAGTDDPELREKSLTAITHSLRVGDAIGADGVVLHPGSAKGGDVGEAIDRCGSVFREALAESERCPLLLEDTAGAGGTLGRSFEELHRLLEVSGGDARIGLCLDSCHLLASGYDVRSAAALDAVLSEADAAFGLDRLRCVHVNDSQTPLGSNRDRHAPLGTGEIGEDGIAAVLSEPRFGGLPVIFEGPGVEGEPNAQDMAIARCLRDAGRESRGLPPLG</sequence>
<dbReference type="CDD" id="cd00019">
    <property type="entry name" value="AP2Ec"/>
    <property type="match status" value="1"/>
</dbReference>
<dbReference type="Gene3D" id="3.20.20.150">
    <property type="entry name" value="Divalent-metal-dependent TIM barrel enzymes"/>
    <property type="match status" value="1"/>
</dbReference>
<keyword evidence="2 7" id="KW-0479">Metal-binding</keyword>
<comment type="caution">
    <text evidence="9">The sequence shown here is derived from an EMBL/GenBank/DDBJ whole genome shotgun (WGS) entry which is preliminary data.</text>
</comment>
<dbReference type="InterPro" id="IPR013022">
    <property type="entry name" value="Xyl_isomerase-like_TIM-brl"/>
</dbReference>
<dbReference type="GO" id="GO:0008833">
    <property type="term" value="F:deoxyribonuclease IV (phage-T4-induced) activity"/>
    <property type="evidence" value="ECO:0007669"/>
    <property type="project" value="UniProtKB-EC"/>
</dbReference>
<protein>
    <recommendedName>
        <fullName evidence="7">Probable endonuclease 4</fullName>
        <ecNumber evidence="7">3.1.21.2</ecNumber>
    </recommendedName>
    <alternativeName>
        <fullName evidence="7">Endodeoxyribonuclease IV</fullName>
    </alternativeName>
    <alternativeName>
        <fullName evidence="7">Endonuclease IV</fullName>
    </alternativeName>
</protein>
<dbReference type="Proteomes" id="UP001277761">
    <property type="component" value="Unassembled WGS sequence"/>
</dbReference>
<comment type="similarity">
    <text evidence="1 7">Belongs to the AP endonuclease 2 family.</text>
</comment>
<dbReference type="EC" id="3.1.21.2" evidence="7"/>
<keyword evidence="7" id="KW-0540">Nuclease</keyword>
<feature type="binding site" evidence="7">
    <location>
        <position position="220"/>
    </location>
    <ligand>
        <name>Zn(2+)</name>
        <dbReference type="ChEBI" id="CHEBI:29105"/>
        <label>2</label>
    </ligand>
</feature>
<feature type="binding site" evidence="7">
    <location>
        <position position="186"/>
    </location>
    <ligand>
        <name>Zn(2+)</name>
        <dbReference type="ChEBI" id="CHEBI:29105"/>
        <label>3</label>
    </ligand>
</feature>
<evidence type="ECO:0000256" key="7">
    <source>
        <dbReference type="HAMAP-Rule" id="MF_00152"/>
    </source>
</evidence>
<evidence type="ECO:0000313" key="10">
    <source>
        <dbReference type="Proteomes" id="UP001277761"/>
    </source>
</evidence>
<feature type="domain" description="Xylose isomerase-like TIM barrel" evidence="8">
    <location>
        <begin position="29"/>
        <end position="275"/>
    </location>
</feature>
<evidence type="ECO:0000256" key="2">
    <source>
        <dbReference type="ARBA" id="ARBA00022723"/>
    </source>
</evidence>
<feature type="binding site" evidence="7">
    <location>
        <position position="149"/>
    </location>
    <ligand>
        <name>Zn(2+)</name>
        <dbReference type="ChEBI" id="CHEBI:29105"/>
        <label>2</label>
    </ligand>
</feature>
<keyword evidence="10" id="KW-1185">Reference proteome</keyword>
<evidence type="ECO:0000256" key="5">
    <source>
        <dbReference type="ARBA" id="ARBA00022833"/>
    </source>
</evidence>
<proteinExistence type="inferred from homology"/>
<gene>
    <name evidence="7" type="primary">nfo</name>
    <name evidence="9" type="ORF">SK069_01825</name>
</gene>
<comment type="function">
    <text evidence="7">Endonuclease IV plays a role in DNA repair. It cleaves phosphodiester bonds at apurinic or apyrimidinic (AP) sites, generating a 3'-hydroxyl group and a 5'-terminal sugar phosphate.</text>
</comment>
<dbReference type="InterPro" id="IPR001719">
    <property type="entry name" value="AP_endonuc_2"/>
</dbReference>
<organism evidence="9 10">
    <name type="scientific">Patulibacter brassicae</name>
    <dbReference type="NCBI Taxonomy" id="1705717"/>
    <lineage>
        <taxon>Bacteria</taxon>
        <taxon>Bacillati</taxon>
        <taxon>Actinomycetota</taxon>
        <taxon>Thermoleophilia</taxon>
        <taxon>Solirubrobacterales</taxon>
        <taxon>Patulibacteraceae</taxon>
        <taxon>Patulibacter</taxon>
    </lineage>
</organism>
<feature type="binding site" evidence="7">
    <location>
        <position position="149"/>
    </location>
    <ligand>
        <name>Zn(2+)</name>
        <dbReference type="ChEBI" id="CHEBI:29105"/>
        <label>1</label>
    </ligand>
</feature>
<evidence type="ECO:0000256" key="3">
    <source>
        <dbReference type="ARBA" id="ARBA00022763"/>
    </source>
</evidence>
<dbReference type="NCBIfam" id="TIGR00587">
    <property type="entry name" value="nfo"/>
    <property type="match status" value="1"/>
</dbReference>
<keyword evidence="3 7" id="KW-0227">DNA damage</keyword>
<reference evidence="9 10" key="1">
    <citation type="submission" date="2023-11" db="EMBL/GenBank/DDBJ databases">
        <authorList>
            <person name="Xu M."/>
            <person name="Jiang T."/>
        </authorList>
    </citation>
    <scope>NUCLEOTIDE SEQUENCE [LARGE SCALE GENOMIC DNA]</scope>
    <source>
        <strain evidence="9 10">SD</strain>
    </source>
</reference>
<feature type="binding site" evidence="7">
    <location>
        <position position="235"/>
    </location>
    <ligand>
        <name>Zn(2+)</name>
        <dbReference type="ChEBI" id="CHEBI:29105"/>
        <label>3</label>
    </ligand>
</feature>
<feature type="binding site" evidence="7">
    <location>
        <position position="114"/>
    </location>
    <ligand>
        <name>Zn(2+)</name>
        <dbReference type="ChEBI" id="CHEBI:29105"/>
        <label>1</label>
    </ligand>
</feature>
<comment type="catalytic activity">
    <reaction evidence="7">
        <text>Endonucleolytic cleavage to 5'-phosphooligonucleotide end-products.</text>
        <dbReference type="EC" id="3.1.21.2"/>
    </reaction>
</comment>
<dbReference type="SUPFAM" id="SSF51658">
    <property type="entry name" value="Xylose isomerase-like"/>
    <property type="match status" value="1"/>
</dbReference>
<dbReference type="InterPro" id="IPR036237">
    <property type="entry name" value="Xyl_isomerase-like_sf"/>
</dbReference>
<dbReference type="EMBL" id="JAXAVX010000001">
    <property type="protein sequence ID" value="MDX8150319.1"/>
    <property type="molecule type" value="Genomic_DNA"/>
</dbReference>
<dbReference type="InterPro" id="IPR018246">
    <property type="entry name" value="AP_endonuc_F2_Zn_BS"/>
</dbReference>
<accession>A0ABU4VGP6</accession>
<dbReference type="RefSeq" id="WP_319952470.1">
    <property type="nucleotide sequence ID" value="NZ_JAXAVX010000001.1"/>
</dbReference>
<evidence type="ECO:0000259" key="8">
    <source>
        <dbReference type="Pfam" id="PF01261"/>
    </source>
</evidence>
<dbReference type="SMART" id="SM00518">
    <property type="entry name" value="AP2Ec"/>
    <property type="match status" value="1"/>
</dbReference>
<feature type="binding site" evidence="7">
    <location>
        <position position="183"/>
    </location>
    <ligand>
        <name>Zn(2+)</name>
        <dbReference type="ChEBI" id="CHEBI:29105"/>
        <label>2</label>
    </ligand>
</feature>
<evidence type="ECO:0000313" key="9">
    <source>
        <dbReference type="EMBL" id="MDX8150319.1"/>
    </source>
</evidence>
<keyword evidence="6 7" id="KW-0234">DNA repair</keyword>
<dbReference type="PROSITE" id="PS00731">
    <property type="entry name" value="AP_NUCLEASE_F2_3"/>
    <property type="match status" value="1"/>
</dbReference>
<feature type="binding site" evidence="7">
    <location>
        <position position="74"/>
    </location>
    <ligand>
        <name>Zn(2+)</name>
        <dbReference type="ChEBI" id="CHEBI:29105"/>
        <label>1</label>
    </ligand>
</feature>
<dbReference type="PANTHER" id="PTHR21445:SF0">
    <property type="entry name" value="APURINIC-APYRIMIDINIC ENDONUCLEASE"/>
    <property type="match status" value="1"/>
</dbReference>
<dbReference type="Pfam" id="PF01261">
    <property type="entry name" value="AP_endonuc_2"/>
    <property type="match status" value="1"/>
</dbReference>
<evidence type="ECO:0000256" key="1">
    <source>
        <dbReference type="ARBA" id="ARBA00005340"/>
    </source>
</evidence>
<feature type="binding site" evidence="7">
    <location>
        <position position="265"/>
    </location>
    <ligand>
        <name>Zn(2+)</name>
        <dbReference type="ChEBI" id="CHEBI:29105"/>
        <label>2</label>
    </ligand>
</feature>